<dbReference type="RefSeq" id="WP_058365968.1">
    <property type="nucleotide sequence ID" value="NZ_BAAADX010000008.1"/>
</dbReference>
<proteinExistence type="predicted"/>
<feature type="transmembrane region" description="Helical" evidence="1">
    <location>
        <begin position="12"/>
        <end position="33"/>
    </location>
</feature>
<evidence type="ECO:0000313" key="2">
    <source>
        <dbReference type="EMBL" id="MBP1902894.1"/>
    </source>
</evidence>
<keyword evidence="3" id="KW-1185">Reference proteome</keyword>
<accession>A0A8J7R9P7</accession>
<comment type="caution">
    <text evidence="2">The sequence shown here is derived from an EMBL/GenBank/DDBJ whole genome shotgun (WGS) entry which is preliminary data.</text>
</comment>
<dbReference type="AlphaFoldDB" id="A0A8J7R9P7"/>
<gene>
    <name evidence="2" type="ORF">J2744_002596</name>
</gene>
<dbReference type="Proteomes" id="UP000770586">
    <property type="component" value="Unassembled WGS sequence"/>
</dbReference>
<keyword evidence="1" id="KW-1133">Transmembrane helix</keyword>
<organism evidence="2 3">
    <name type="scientific">Halorubrum trapanicum</name>
    <dbReference type="NCBI Taxonomy" id="29284"/>
    <lineage>
        <taxon>Archaea</taxon>
        <taxon>Methanobacteriati</taxon>
        <taxon>Methanobacteriota</taxon>
        <taxon>Stenosarchaea group</taxon>
        <taxon>Halobacteria</taxon>
        <taxon>Halobacteriales</taxon>
        <taxon>Haloferacaceae</taxon>
        <taxon>Halorubrum</taxon>
    </lineage>
</organism>
<evidence type="ECO:0000313" key="3">
    <source>
        <dbReference type="Proteomes" id="UP000770586"/>
    </source>
</evidence>
<protein>
    <submittedName>
        <fullName evidence="2">Uncharacterized protein</fullName>
    </submittedName>
</protein>
<evidence type="ECO:0000256" key="1">
    <source>
        <dbReference type="SAM" id="Phobius"/>
    </source>
</evidence>
<name>A0A8J7R9P7_9EURY</name>
<keyword evidence="1" id="KW-0472">Membrane</keyword>
<sequence>MCSDNDATDANSLVYVGVFCVSMTSVLFMRYTSAESGEMFGFVVPFISVIVFLSLSEQDRRIVEEDE</sequence>
<dbReference type="EMBL" id="JAGGKE010000013">
    <property type="protein sequence ID" value="MBP1902894.1"/>
    <property type="molecule type" value="Genomic_DNA"/>
</dbReference>
<reference evidence="2 3" key="1">
    <citation type="submission" date="2021-03" db="EMBL/GenBank/DDBJ databases">
        <title>Genomic Encyclopedia of Type Strains, Phase IV (KMG-IV): sequencing the most valuable type-strain genomes for metagenomic binning, comparative biology and taxonomic classification.</title>
        <authorList>
            <person name="Goeker M."/>
        </authorList>
    </citation>
    <scope>NUCLEOTIDE SEQUENCE [LARGE SCALE GENOMIC DNA]</scope>
    <source>
        <strain evidence="2 3">DSM 12287</strain>
    </source>
</reference>
<feature type="transmembrane region" description="Helical" evidence="1">
    <location>
        <begin position="39"/>
        <end position="55"/>
    </location>
</feature>
<dbReference type="OrthoDB" id="316669at2157"/>
<keyword evidence="1" id="KW-0812">Transmembrane</keyword>